<organism evidence="1">
    <name type="scientific">Siphoviridae sp. ctWf32</name>
    <dbReference type="NCBI Taxonomy" id="2827884"/>
    <lineage>
        <taxon>Viruses</taxon>
        <taxon>Duplodnaviria</taxon>
        <taxon>Heunggongvirae</taxon>
        <taxon>Uroviricota</taxon>
        <taxon>Caudoviricetes</taxon>
    </lineage>
</organism>
<evidence type="ECO:0000313" key="1">
    <source>
        <dbReference type="EMBL" id="DAF54556.1"/>
    </source>
</evidence>
<protein>
    <submittedName>
        <fullName evidence="1">Uncharacterized protein</fullName>
    </submittedName>
</protein>
<sequence length="73" mass="8146">MCEYVIQDIQIAHLEAGGSRKLLKMPELVRCADCANLAVGDDGSRWCSHWDKKVPMDGFCHLGEEREVSDGPK</sequence>
<reference evidence="1" key="1">
    <citation type="journal article" date="2021" name="Proc. Natl. Acad. Sci. U.S.A.">
        <title>A Catalog of Tens of Thousands of Viruses from Human Metagenomes Reveals Hidden Associations with Chronic Diseases.</title>
        <authorList>
            <person name="Tisza M.J."/>
            <person name="Buck C.B."/>
        </authorList>
    </citation>
    <scope>NUCLEOTIDE SEQUENCE</scope>
    <source>
        <strain evidence="1">CtWf32</strain>
    </source>
</reference>
<accession>A0A8S5SU31</accession>
<name>A0A8S5SU31_9CAUD</name>
<dbReference type="EMBL" id="BK032680">
    <property type="protein sequence ID" value="DAF54556.1"/>
    <property type="molecule type" value="Genomic_DNA"/>
</dbReference>
<proteinExistence type="predicted"/>